<dbReference type="PANTHER" id="PTHR15615:SF36">
    <property type="entry name" value="PHO85 CYCLIN-5"/>
    <property type="match status" value="1"/>
</dbReference>
<proteinExistence type="predicted"/>
<accession>A0A0J6I648</accession>
<dbReference type="CDD" id="cd20557">
    <property type="entry name" value="CYCLIN_ScPCL1-like"/>
    <property type="match status" value="1"/>
</dbReference>
<feature type="compositionally biased region" description="Low complexity" evidence="1">
    <location>
        <begin position="597"/>
        <end position="611"/>
    </location>
</feature>
<feature type="compositionally biased region" description="Polar residues" evidence="1">
    <location>
        <begin position="359"/>
        <end position="374"/>
    </location>
</feature>
<dbReference type="Proteomes" id="UP000054567">
    <property type="component" value="Unassembled WGS sequence"/>
</dbReference>
<reference evidence="3" key="3">
    <citation type="journal article" date="2010" name="Genome Res.">
        <title>Population genomic sequencing of Coccidioides fungi reveals recent hybridization and transposon control.</title>
        <authorList>
            <person name="Neafsey D.E."/>
            <person name="Barker B.M."/>
            <person name="Sharpton T.J."/>
            <person name="Stajich J.E."/>
            <person name="Park D.J."/>
            <person name="Whiston E."/>
            <person name="Hung C.-Y."/>
            <person name="McMahan C."/>
            <person name="White J."/>
            <person name="Sykes S."/>
            <person name="Heiman D."/>
            <person name="Young S."/>
            <person name="Zeng Q."/>
            <person name="Abouelleil A."/>
            <person name="Aftuck L."/>
            <person name="Bessette D."/>
            <person name="Brown A."/>
            <person name="FitzGerald M."/>
            <person name="Lui A."/>
            <person name="Macdonald J.P."/>
            <person name="Priest M."/>
            <person name="Orbach M.J."/>
            <person name="Galgiani J.N."/>
            <person name="Kirkland T.N."/>
            <person name="Cole G.T."/>
            <person name="Birren B.W."/>
            <person name="Henn M.R."/>
            <person name="Taylor J.W."/>
            <person name="Rounsley S.D."/>
        </authorList>
    </citation>
    <scope>NUCLEOTIDE SEQUENCE [LARGE SCALE GENOMIC DNA]</scope>
    <source>
        <strain evidence="3">RMSCC 3488</strain>
    </source>
</reference>
<name>A0A0J6I648_COCPO</name>
<dbReference type="VEuPathDB" id="FungiDB:CPAG_03218"/>
<protein>
    <submittedName>
        <fullName evidence="2">Cyclin</fullName>
    </submittedName>
</protein>
<dbReference type="OrthoDB" id="286814at2759"/>
<evidence type="ECO:0000256" key="1">
    <source>
        <dbReference type="SAM" id="MobiDB-lite"/>
    </source>
</evidence>
<feature type="compositionally biased region" description="Low complexity" evidence="1">
    <location>
        <begin position="467"/>
        <end position="489"/>
    </location>
</feature>
<reference evidence="3" key="2">
    <citation type="journal article" date="2009" name="Genome Res.">
        <title>Comparative genomic analyses of the human fungal pathogens Coccidioides and their relatives.</title>
        <authorList>
            <person name="Sharpton T.J."/>
            <person name="Stajich J.E."/>
            <person name="Rounsley S.D."/>
            <person name="Gardner M.J."/>
            <person name="Wortman J.R."/>
            <person name="Jordar V.S."/>
            <person name="Maiti R."/>
            <person name="Kodira C.D."/>
            <person name="Neafsey D.E."/>
            <person name="Zeng Q."/>
            <person name="Hung C.-Y."/>
            <person name="McMahan C."/>
            <person name="Muszewska A."/>
            <person name="Grynberg M."/>
            <person name="Mandel M.A."/>
            <person name="Kellner E.M."/>
            <person name="Barker B.M."/>
            <person name="Galgiani J.N."/>
            <person name="Orbach M.J."/>
            <person name="Kirkland T.N."/>
            <person name="Cole G.T."/>
            <person name="Henn M.R."/>
            <person name="Birren B.W."/>
            <person name="Taylor J.W."/>
        </authorList>
    </citation>
    <scope>NUCLEOTIDE SEQUENCE [LARGE SCALE GENOMIC DNA]</scope>
    <source>
        <strain evidence="3">RMSCC 3488</strain>
    </source>
</reference>
<feature type="region of interest" description="Disordered" evidence="1">
    <location>
        <begin position="597"/>
        <end position="622"/>
    </location>
</feature>
<evidence type="ECO:0000313" key="2">
    <source>
        <dbReference type="EMBL" id="KMM66882.1"/>
    </source>
</evidence>
<dbReference type="GO" id="GO:0016538">
    <property type="term" value="F:cyclin-dependent protein serine/threonine kinase regulator activity"/>
    <property type="evidence" value="ECO:0007669"/>
    <property type="project" value="TreeGrafter"/>
</dbReference>
<dbReference type="GO" id="GO:0000307">
    <property type="term" value="C:cyclin-dependent protein kinase holoenzyme complex"/>
    <property type="evidence" value="ECO:0007669"/>
    <property type="project" value="TreeGrafter"/>
</dbReference>
<feature type="compositionally biased region" description="Low complexity" evidence="1">
    <location>
        <begin position="344"/>
        <end position="357"/>
    </location>
</feature>
<gene>
    <name evidence="2" type="ORF">CPAG_03218</name>
</gene>
<evidence type="ECO:0000313" key="3">
    <source>
        <dbReference type="Proteomes" id="UP000054567"/>
    </source>
</evidence>
<dbReference type="EMBL" id="DS268110">
    <property type="protein sequence ID" value="KMM66882.1"/>
    <property type="molecule type" value="Genomic_DNA"/>
</dbReference>
<dbReference type="Gene3D" id="1.10.472.10">
    <property type="entry name" value="Cyclin-like"/>
    <property type="match status" value="1"/>
</dbReference>
<dbReference type="InterPro" id="IPR013922">
    <property type="entry name" value="Cyclin_PHO80-like"/>
</dbReference>
<dbReference type="GO" id="GO:0019901">
    <property type="term" value="F:protein kinase binding"/>
    <property type="evidence" value="ECO:0007669"/>
    <property type="project" value="InterPro"/>
</dbReference>
<dbReference type="AlphaFoldDB" id="A0A0J6I648"/>
<organism evidence="2 3">
    <name type="scientific">Coccidioides posadasii RMSCC 3488</name>
    <dbReference type="NCBI Taxonomy" id="454284"/>
    <lineage>
        <taxon>Eukaryota</taxon>
        <taxon>Fungi</taxon>
        <taxon>Dikarya</taxon>
        <taxon>Ascomycota</taxon>
        <taxon>Pezizomycotina</taxon>
        <taxon>Eurotiomycetes</taxon>
        <taxon>Eurotiomycetidae</taxon>
        <taxon>Onygenales</taxon>
        <taxon>Onygenaceae</taxon>
        <taxon>Coccidioides</taxon>
    </lineage>
</organism>
<dbReference type="Pfam" id="PF08613">
    <property type="entry name" value="Cyclin"/>
    <property type="match status" value="1"/>
</dbReference>
<dbReference type="GO" id="GO:0005634">
    <property type="term" value="C:nucleus"/>
    <property type="evidence" value="ECO:0007669"/>
    <property type="project" value="TreeGrafter"/>
</dbReference>
<sequence>MDALDFKFANPGIQNSFQQPYPYASSIASSASSSSSSVFSFDGLSSSQSSISSSTSSVDIIWENEASSQSKCRGVRVESGSRCIQGQKSYAVKATETLVAPELRQHPRRSFRSDASALGSRCARPPPPLTRASQRRVNFVDHLVDSAAQIVETIWPLSVVAARSDSALGCKGVLPLRSFIQETLRRSRTSYSTLQVALYYLILIKPRIPTHDFTVEQSGAQQCSRAMQCGRRMFLSALILASKYLQDRNYSARAWSKISGLSTTEINQNELIFLNAVAWRLHISEPVFQRWSDIVLRYTSSTDGAFNGDGLSWRSIIPSLNPELDTIDLDPVRNGPVSIQDLLSPVTTPSPSRSPVSGYQYQPSTYDQTPTYSHSRGVRSTLGVESAQELRLPSLPKLGVLPTPQMSPQSVSDSTPAAGAVSFTPRGPSMTCAMRQAQRCAQRTTLDQRPPLRAFNNKPASYESYPLSTRRSSLARSSTSSPESMISDVPSLASSLSSRSSRSSSISSVASGTCAPTLPRLATRAMRRGANKENRKPLAIGSPIDEGSYQDIIYTSPEPMSASSVNVPDLTNFSLGTPVDKAHEAAQSLCELSAAVPRSTPSLSASSSPNRMSRKRGRTNSSTGMVLQHHVRNLISLDARKDEDDSTYVIPDNRVADSFLIPQPKAVQSPARCSFGGLRFPLPLSFPMETGSVKRACCGTEATQVPWGMSSASAESVVDMVD</sequence>
<feature type="compositionally biased region" description="Polar residues" evidence="1">
    <location>
        <begin position="404"/>
        <end position="415"/>
    </location>
</feature>
<dbReference type="PANTHER" id="PTHR15615">
    <property type="match status" value="1"/>
</dbReference>
<feature type="region of interest" description="Disordered" evidence="1">
    <location>
        <begin position="342"/>
        <end position="489"/>
    </location>
</feature>
<reference evidence="2 3" key="1">
    <citation type="submission" date="2007-06" db="EMBL/GenBank/DDBJ databases">
        <title>The Genome Sequence of Coccidioides posadasii RMSCC_3488.</title>
        <authorList>
            <consortium name="Coccidioides Genome Resources Consortium"/>
            <consortium name="The Broad Institute Genome Sequencing Platform"/>
            <person name="Henn M.R."/>
            <person name="Sykes S."/>
            <person name="Young S."/>
            <person name="Jaffe D."/>
            <person name="Berlin A."/>
            <person name="Alvarez P."/>
            <person name="Butler J."/>
            <person name="Gnerre S."/>
            <person name="Grabherr M."/>
            <person name="Mauceli E."/>
            <person name="Brockman W."/>
            <person name="Kodira C."/>
            <person name="Alvarado L."/>
            <person name="Zeng Q."/>
            <person name="Crawford M."/>
            <person name="Antoine C."/>
            <person name="Devon K."/>
            <person name="Galgiani J."/>
            <person name="Orsborn K."/>
            <person name="Lewis M.L."/>
            <person name="Nusbaum C."/>
            <person name="Galagan J."/>
            <person name="Birren B."/>
        </authorList>
    </citation>
    <scope>NUCLEOTIDE SEQUENCE [LARGE SCALE GENOMIC DNA]</scope>
    <source>
        <strain evidence="2 3">RMSCC 3488</strain>
    </source>
</reference>